<sequence length="1287" mass="138106">DRGGTFCDVWAHTADGKETIFKLLSVDPASYPDAPTEGIRRVLEQITGQSIPKGQPIDGSLIESVRVGTTVATNALLERKGERFALLTTEGFRDICRIGDQTRPDLFDLNIRKPGVLYSQVVEVAERVTVEDYVLNPHPAEIDLSDPDLVKTASGEVIRILKRLDHAAVKGQLQHLYDEGLRSLAIGFLHSYLFPDHEQAVAQIARDVGFEHISLSSDLSPNIKILHRTTSACADAYLSPTVKKYVDGFISGFSVLPKRVDFMQSDGGLSAASKFTGLKAILSGPAGGVVAIARTCYDPSEGTPVIGFDMGGTSTDISRFDKVFEHVFDTTISGTTITSPMLDVKTVAAGGGSILSWRNGLFVVGPESAGAHPGPASYRKGGPLTITDANLFLGRLVPEKFPSIFGPHANEPLDVEVVKQKFHELTDEINDTLENKLTAEEVASGFLAMANETMSRPIRNITEARGFAINKHNLASFGGAGGQHACAIAQILGMPRIIVHKYSSILSAYGIGLADIVSETAVPAAYAFSEKTLDTVLERFEELKAQTTAELVAQGVQDSLVEHQCYLSMRYEGSDTNLSILQPQDNDFRTAFVETHRREFAFEMAKRPIVVDAIRVRGVGKSREEAVSRQSIFQELSNIGDGTSPQTPNTRKVFIDGSWQHVPVYELAGLPPKSAFTGPALVIDNTQTILVETGCKVSVLNSHIIINLPSKETISSNSDFSINPVELSTFASRFMSIAEQMGNTLQRTSISTSIKERLDFSCALFTPDGKLVANAPHIPVHLGSMQFAIQHQHALWAGKLQPGDVLLTNHPECGGTHLPDLTVVTPVFAPTTSSSLGQEEEQQLIFYVASRGHHTDIGGIGITSMVPDSKFLWQEGLSVRSMRIVHGGVFDEAGVRQAFADIVGYGPGCSATRRLDDNVSDLKAQMAANQRGIVLLQAMCREAGVPRVQRYMYGIQATAELAVRELFRRIAEERGAKDLRATDYYDDGTPITLAITIAKDPTTDQYSATFDFTGTGPQTLGNMNCPPSITHSAVIYALRCLINLSIPLNQGCLAPVRIVLPRGTILNPTAGVAVCGSTIASQRVTDVILRAFGACAASQGCANSFGWGAGGRDAITGVVTRGWNYGEALGGGSGAGRGWAGADAVQVHSTNTKTTDVEVIEKRTPVVVRRYAVRTGTGGRGRWGGGEGVVRDVEARVGLRFSILSERRVYSPYGMEGGGDGSVGKNYWVRRGEGGTGEEEWISLGGKAVVDVAPGERVVICTPGGGGWGAPLEDAAGLGDVRPLPTQ</sequence>
<dbReference type="Proteomes" id="UP000190776">
    <property type="component" value="Unassembled WGS sequence"/>
</dbReference>
<feature type="domain" description="Hydantoinase/oxoprolinase N-terminal" evidence="4">
    <location>
        <begin position="1"/>
        <end position="208"/>
    </location>
</feature>
<evidence type="ECO:0000259" key="4">
    <source>
        <dbReference type="Pfam" id="PF05378"/>
    </source>
</evidence>
<protein>
    <submittedName>
        <fullName evidence="6">5-oxoprolinase</fullName>
    </submittedName>
</protein>
<dbReference type="GO" id="GO:0005829">
    <property type="term" value="C:cytosol"/>
    <property type="evidence" value="ECO:0007669"/>
    <property type="project" value="TreeGrafter"/>
</dbReference>
<reference evidence="6 7" key="1">
    <citation type="submission" date="2017-01" db="EMBL/GenBank/DDBJ databases">
        <title>Draft genome sequence of Diplodia seriata F98.1, a fungal species involved in grapevine trunk diseases.</title>
        <authorList>
            <person name="Robert-Siegwald G."/>
            <person name="Vallet J."/>
            <person name="Abou-Mansour E."/>
            <person name="Xu J."/>
            <person name="Rey P."/>
            <person name="Bertsch C."/>
            <person name="Rego C."/>
            <person name="Larignon P."/>
            <person name="Fontaine F."/>
            <person name="Lebrun M.-H."/>
        </authorList>
    </citation>
    <scope>NUCLEOTIDE SEQUENCE [LARGE SCALE GENOMIC DNA]</scope>
    <source>
        <strain evidence="6 7">F98.1</strain>
    </source>
</reference>
<dbReference type="Pfam" id="PF05378">
    <property type="entry name" value="Hydant_A_N"/>
    <property type="match status" value="1"/>
</dbReference>
<evidence type="ECO:0000313" key="6">
    <source>
        <dbReference type="EMBL" id="OMP82619.1"/>
    </source>
</evidence>
<comment type="caution">
    <text evidence="6">The sequence shown here is derived from an EMBL/GenBank/DDBJ whole genome shotgun (WGS) entry which is preliminary data.</text>
</comment>
<feature type="non-terminal residue" evidence="6">
    <location>
        <position position="1"/>
    </location>
</feature>
<dbReference type="GO" id="GO:0006749">
    <property type="term" value="P:glutathione metabolic process"/>
    <property type="evidence" value="ECO:0007669"/>
    <property type="project" value="TreeGrafter"/>
</dbReference>
<dbReference type="InterPro" id="IPR002821">
    <property type="entry name" value="Hydantoinase_A"/>
</dbReference>
<gene>
    <name evidence="6" type="ORF">BK809_0006929</name>
</gene>
<feature type="domain" description="Hydantoinase A/oxoprolinase" evidence="2">
    <location>
        <begin position="228"/>
        <end position="519"/>
    </location>
</feature>
<dbReference type="STRING" id="420778.A0A1S8B550"/>
<dbReference type="Pfam" id="PF19278">
    <property type="entry name" value="Hydant_A_C"/>
    <property type="match status" value="1"/>
</dbReference>
<organism evidence="6 7">
    <name type="scientific">Diplodia seriata</name>
    <dbReference type="NCBI Taxonomy" id="420778"/>
    <lineage>
        <taxon>Eukaryota</taxon>
        <taxon>Fungi</taxon>
        <taxon>Dikarya</taxon>
        <taxon>Ascomycota</taxon>
        <taxon>Pezizomycotina</taxon>
        <taxon>Dothideomycetes</taxon>
        <taxon>Dothideomycetes incertae sedis</taxon>
        <taxon>Botryosphaeriales</taxon>
        <taxon>Botryosphaeriaceae</taxon>
        <taxon>Diplodia</taxon>
    </lineage>
</organism>
<evidence type="ECO:0000259" key="5">
    <source>
        <dbReference type="Pfam" id="PF19278"/>
    </source>
</evidence>
<evidence type="ECO:0000259" key="2">
    <source>
        <dbReference type="Pfam" id="PF01968"/>
    </source>
</evidence>
<dbReference type="Pfam" id="PF01968">
    <property type="entry name" value="Hydantoinase_A"/>
    <property type="match status" value="1"/>
</dbReference>
<dbReference type="GO" id="GO:0017168">
    <property type="term" value="F:5-oxoprolinase (ATP-hydrolyzing) activity"/>
    <property type="evidence" value="ECO:0007669"/>
    <property type="project" value="TreeGrafter"/>
</dbReference>
<proteinExistence type="inferred from homology"/>
<dbReference type="Pfam" id="PF02538">
    <property type="entry name" value="Hydantoinase_B"/>
    <property type="match status" value="1"/>
</dbReference>
<evidence type="ECO:0000313" key="7">
    <source>
        <dbReference type="Proteomes" id="UP000190776"/>
    </source>
</evidence>
<dbReference type="InterPro" id="IPR049517">
    <property type="entry name" value="ACX-like_C"/>
</dbReference>
<dbReference type="PANTHER" id="PTHR11365">
    <property type="entry name" value="5-OXOPROLINASE RELATED"/>
    <property type="match status" value="1"/>
</dbReference>
<dbReference type="PANTHER" id="PTHR11365:SF26">
    <property type="entry name" value="5-OXOPROLINASE"/>
    <property type="match status" value="1"/>
</dbReference>
<evidence type="ECO:0000259" key="3">
    <source>
        <dbReference type="Pfam" id="PF02538"/>
    </source>
</evidence>
<dbReference type="InterPro" id="IPR003692">
    <property type="entry name" value="Hydantoinase_B"/>
</dbReference>
<dbReference type="OrthoDB" id="3643at2759"/>
<accession>A0A1S8B550</accession>
<dbReference type="InterPro" id="IPR045079">
    <property type="entry name" value="Oxoprolinase-like"/>
</dbReference>
<dbReference type="InterPro" id="IPR008040">
    <property type="entry name" value="Hydant_A_N"/>
</dbReference>
<feature type="domain" description="Hydantoinase B/oxoprolinase" evidence="3">
    <location>
        <begin position="723"/>
        <end position="1271"/>
    </location>
</feature>
<dbReference type="EMBL" id="MSZU01000114">
    <property type="protein sequence ID" value="OMP82619.1"/>
    <property type="molecule type" value="Genomic_DNA"/>
</dbReference>
<comment type="similarity">
    <text evidence="1">Belongs to the oxoprolinase family.</text>
</comment>
<name>A0A1S8B550_9PEZI</name>
<evidence type="ECO:0000256" key="1">
    <source>
        <dbReference type="ARBA" id="ARBA00010403"/>
    </source>
</evidence>
<feature type="domain" description="Acetophenone carboxylase-like C-terminal" evidence="5">
    <location>
        <begin position="533"/>
        <end position="708"/>
    </location>
</feature>